<evidence type="ECO:0000256" key="1">
    <source>
        <dbReference type="SAM" id="MobiDB-lite"/>
    </source>
</evidence>
<proteinExistence type="predicted"/>
<reference evidence="2 3" key="1">
    <citation type="journal article" date="2014" name="Agronomy (Basel)">
        <title>A Draft Genome Sequence for Ensete ventricosum, the Drought-Tolerant Tree Against Hunger.</title>
        <authorList>
            <person name="Harrison J."/>
            <person name="Moore K.A."/>
            <person name="Paszkiewicz K."/>
            <person name="Jones T."/>
            <person name="Grant M."/>
            <person name="Ambacheew D."/>
            <person name="Muzemil S."/>
            <person name="Studholme D.J."/>
        </authorList>
    </citation>
    <scope>NUCLEOTIDE SEQUENCE [LARGE SCALE GENOMIC DNA]</scope>
</reference>
<evidence type="ECO:0000313" key="3">
    <source>
        <dbReference type="Proteomes" id="UP000287651"/>
    </source>
</evidence>
<organism evidence="2 3">
    <name type="scientific">Ensete ventricosum</name>
    <name type="common">Abyssinian banana</name>
    <name type="synonym">Musa ensete</name>
    <dbReference type="NCBI Taxonomy" id="4639"/>
    <lineage>
        <taxon>Eukaryota</taxon>
        <taxon>Viridiplantae</taxon>
        <taxon>Streptophyta</taxon>
        <taxon>Embryophyta</taxon>
        <taxon>Tracheophyta</taxon>
        <taxon>Spermatophyta</taxon>
        <taxon>Magnoliopsida</taxon>
        <taxon>Liliopsida</taxon>
        <taxon>Zingiberales</taxon>
        <taxon>Musaceae</taxon>
        <taxon>Ensete</taxon>
    </lineage>
</organism>
<feature type="compositionally biased region" description="Low complexity" evidence="1">
    <location>
        <begin position="22"/>
        <end position="34"/>
    </location>
</feature>
<comment type="caution">
    <text evidence="2">The sequence shown here is derived from an EMBL/GenBank/DDBJ whole genome shotgun (WGS) entry which is preliminary data.</text>
</comment>
<protein>
    <submittedName>
        <fullName evidence="2">Uncharacterized protein</fullName>
    </submittedName>
</protein>
<gene>
    <name evidence="2" type="ORF">B296_00039511</name>
</gene>
<dbReference type="EMBL" id="AMZH03037984">
    <property type="protein sequence ID" value="RRT31584.1"/>
    <property type="molecule type" value="Genomic_DNA"/>
</dbReference>
<feature type="region of interest" description="Disordered" evidence="1">
    <location>
        <begin position="22"/>
        <end position="41"/>
    </location>
</feature>
<name>A0A426WWC0_ENSVE</name>
<evidence type="ECO:0000313" key="2">
    <source>
        <dbReference type="EMBL" id="RRT31584.1"/>
    </source>
</evidence>
<accession>A0A426WWC0</accession>
<dbReference type="Proteomes" id="UP000287651">
    <property type="component" value="Unassembled WGS sequence"/>
</dbReference>
<sequence>MGSPLCGRCCCPNGRTSTVAPRAAAPTGAVPTGASLAGDSSYGRCARRRLPCEWQLLRALCPHAPPLRAGTVPEGGASSGTPLWTPPLQVPAMLAGDRAC</sequence>
<dbReference type="AlphaFoldDB" id="A0A426WWC0"/>